<evidence type="ECO:0000313" key="1">
    <source>
        <dbReference type="EMBL" id="KAI4370030.1"/>
    </source>
</evidence>
<name>A0ACB9QTS5_9MYRT</name>
<sequence>MPRKTVQPRRGHHLSASSTSSFGNHLPPSPSSSRRRRETPRQRTLHRPRSKGVTLPVHVLRRCSSAPGSLSRNGGIEGEDDSSVQGDMASSCTFNHGPLLFRGHTCLDVLSPSSPSCSPEGYSKDAKVVVNVTVQGSPGPIRTMVRLGCSVEDTIMAVVDRYGKEGRTPKLDRDSVYGYELHHSYFSLQSLEKSEHIGCVGSRSFYLRTSSNNSISPGSSVTPLHPTTNPPPPVIPPLFMASTFIAHMLGKIVRRAQKLWKVVICSQ</sequence>
<evidence type="ECO:0000313" key="2">
    <source>
        <dbReference type="Proteomes" id="UP001057402"/>
    </source>
</evidence>
<dbReference type="EMBL" id="CM042884">
    <property type="protein sequence ID" value="KAI4370030.1"/>
    <property type="molecule type" value="Genomic_DNA"/>
</dbReference>
<keyword evidence="2" id="KW-1185">Reference proteome</keyword>
<proteinExistence type="predicted"/>
<gene>
    <name evidence="1" type="ORF">MLD38_018417</name>
</gene>
<comment type="caution">
    <text evidence="1">The sequence shown here is derived from an EMBL/GenBank/DDBJ whole genome shotgun (WGS) entry which is preliminary data.</text>
</comment>
<dbReference type="Proteomes" id="UP001057402">
    <property type="component" value="Chromosome 5"/>
</dbReference>
<organism evidence="1 2">
    <name type="scientific">Melastoma candidum</name>
    <dbReference type="NCBI Taxonomy" id="119954"/>
    <lineage>
        <taxon>Eukaryota</taxon>
        <taxon>Viridiplantae</taxon>
        <taxon>Streptophyta</taxon>
        <taxon>Embryophyta</taxon>
        <taxon>Tracheophyta</taxon>
        <taxon>Spermatophyta</taxon>
        <taxon>Magnoliopsida</taxon>
        <taxon>eudicotyledons</taxon>
        <taxon>Gunneridae</taxon>
        <taxon>Pentapetalae</taxon>
        <taxon>rosids</taxon>
        <taxon>malvids</taxon>
        <taxon>Myrtales</taxon>
        <taxon>Melastomataceae</taxon>
        <taxon>Melastomatoideae</taxon>
        <taxon>Melastomateae</taxon>
        <taxon>Melastoma</taxon>
    </lineage>
</organism>
<accession>A0ACB9QTS5</accession>
<protein>
    <submittedName>
        <fullName evidence="1">Uncharacterized protein</fullName>
    </submittedName>
</protein>
<reference evidence="2" key="1">
    <citation type="journal article" date="2023" name="Front. Plant Sci.">
        <title>Chromosomal-level genome assembly of Melastoma candidum provides insights into trichome evolution.</title>
        <authorList>
            <person name="Zhong Y."/>
            <person name="Wu W."/>
            <person name="Sun C."/>
            <person name="Zou P."/>
            <person name="Liu Y."/>
            <person name="Dai S."/>
            <person name="Zhou R."/>
        </authorList>
    </citation>
    <scope>NUCLEOTIDE SEQUENCE [LARGE SCALE GENOMIC DNA]</scope>
</reference>